<dbReference type="InterPro" id="IPR036855">
    <property type="entry name" value="Znf_CCCH_sf"/>
</dbReference>
<feature type="region of interest" description="Disordered" evidence="6">
    <location>
        <begin position="1"/>
        <end position="62"/>
    </location>
</feature>
<dbReference type="EMBL" id="GFDF01010110">
    <property type="protein sequence ID" value="JAV03974.1"/>
    <property type="molecule type" value="Transcribed_RNA"/>
</dbReference>
<feature type="region of interest" description="Disordered" evidence="6">
    <location>
        <begin position="417"/>
        <end position="442"/>
    </location>
</feature>
<feature type="zinc finger region" description="C3H1-type" evidence="5">
    <location>
        <begin position="250"/>
        <end position="273"/>
    </location>
</feature>
<evidence type="ECO:0000256" key="6">
    <source>
        <dbReference type="SAM" id="MobiDB-lite"/>
    </source>
</evidence>
<keyword evidence="3 5" id="KW-0863">Zinc-finger</keyword>
<evidence type="ECO:0000256" key="5">
    <source>
        <dbReference type="PROSITE-ProRule" id="PRU00723"/>
    </source>
</evidence>
<reference evidence="8" key="1">
    <citation type="submission" date="2016-12" db="EMBL/GenBank/DDBJ databases">
        <title>An insight into the sialome and mialome of the sand fly, Nyssomyia neivai.</title>
        <authorList>
            <person name="Sebastian V."/>
            <person name="Goulart T.M."/>
            <person name="Oliveira W."/>
            <person name="Calvo E."/>
            <person name="Oliveira L.F."/>
            <person name="Pinto M.C."/>
            <person name="Rosselino A.M."/>
            <person name="Ribeiro J.M."/>
        </authorList>
    </citation>
    <scope>NUCLEOTIDE SEQUENCE</scope>
</reference>
<feature type="compositionally biased region" description="Acidic residues" evidence="6">
    <location>
        <begin position="11"/>
        <end position="27"/>
    </location>
</feature>
<feature type="domain" description="C3H1-type" evidence="7">
    <location>
        <begin position="222"/>
        <end position="249"/>
    </location>
</feature>
<feature type="compositionally biased region" description="Pro residues" evidence="6">
    <location>
        <begin position="857"/>
        <end position="898"/>
    </location>
</feature>
<feature type="compositionally biased region" description="Basic residues" evidence="6">
    <location>
        <begin position="184"/>
        <end position="195"/>
    </location>
</feature>
<keyword evidence="2" id="KW-0677">Repeat</keyword>
<feature type="region of interest" description="Disordered" evidence="6">
    <location>
        <begin position="831"/>
        <end position="929"/>
    </location>
</feature>
<evidence type="ECO:0000259" key="7">
    <source>
        <dbReference type="PROSITE" id="PS50103"/>
    </source>
</evidence>
<sequence>MEGDEKTIPQDDADLEDGEIETDDEDVVPDKPTKDVEIPKNATQNEVRSENKSNDTAPVDEWAVRVEKAIANVLKKDGIEVAEPSERPSPVRTVPGPSQKRVRDLGGRNGAEELSKNARRRKRKREDAKEAKRKTPKGEGKDESVDDYEMLCIRGGSPPRREYDNESEHSYSSYSSYDSGDYRRQRKRPRDRRRGGGGGSASGKHFDKRRQHHDSDNESRHPRKMELCKFYLMDCCAKREKCLYMHSDFPCKYYYLGLNCINRETCKFSHGRPLSNQLRNILLKHLETAPKEILGDFPRLGRDHAVNMLNLTHKKLMGEHEEADTKNQKPRKSRWCGEARKSKQQPKEDVLSLKHLTNVLTQDQIERMATMGIDTLDQVQHLTFMQLTELGLSFQQLSEIQLNTMNFQKLGIVKGAEKGEEKDSEEKESKDKEDAPATKEEEVEKIVDVDMRKIEQMEIASPDHEEHNIKKEQIVCNFHSPSPEVGDQGNNPDEPKLLIDESWYSDEEPPKVPETKSPSDTESYWPPKPAVVEASDVSRVVGGSLAKIDYTSQILPKEPTPEPTPEPPAPTRDPRQSRETASGDKGSTRPSIYDQVPSTVEDATVGDQDMRLPIFGNIEISHVDGSTRDVDLRLPFKPLMTNYVPATEIDASLASHAPFPYKVVVCDIPSPDYRELRKRPPTTQGNTQDPRLRRILSLRDAEEEAEPIATDTPRAPAAAATVNLDPRRKHDDVPKSAPPGGIDIQQVLQKSPWYKDLGSKNKIMVNQQLALLSAELKRFASDATPSKIFDMTVVTYNPTLAHILHQLGICLGENGQFTLVEETQSNQRLMDWMQQQQQQQQQPIRPNFMPQTRPPLLGGPPIRPPGPFDGPPFFNNPPMPDFFNQPPPGDINRPPRPPFRGRSDRWSGRPQRRHFDSSRSGRRDKPPKN</sequence>
<feature type="compositionally biased region" description="Basic and acidic residues" evidence="6">
    <location>
        <begin position="335"/>
        <end position="349"/>
    </location>
</feature>
<feature type="compositionally biased region" description="Basic and acidic residues" evidence="6">
    <location>
        <begin position="159"/>
        <end position="169"/>
    </location>
</feature>
<proteinExistence type="predicted"/>
<feature type="region of interest" description="Disordered" evidence="6">
    <location>
        <begin position="503"/>
        <end position="527"/>
    </location>
</feature>
<dbReference type="Gene3D" id="4.10.1000.10">
    <property type="entry name" value="Zinc finger, CCCH-type"/>
    <property type="match status" value="1"/>
</dbReference>
<feature type="region of interest" description="Disordered" evidence="6">
    <location>
        <begin position="76"/>
        <end position="220"/>
    </location>
</feature>
<feature type="compositionally biased region" description="Basic and acidic residues" evidence="6">
    <location>
        <begin position="317"/>
        <end position="327"/>
    </location>
</feature>
<feature type="compositionally biased region" description="Low complexity" evidence="6">
    <location>
        <begin position="170"/>
        <end position="179"/>
    </location>
</feature>
<evidence type="ECO:0000256" key="4">
    <source>
        <dbReference type="ARBA" id="ARBA00022833"/>
    </source>
</evidence>
<feature type="compositionally biased region" description="Basic and acidic residues" evidence="6">
    <location>
        <begin position="901"/>
        <end position="929"/>
    </location>
</feature>
<dbReference type="InterPro" id="IPR045124">
    <property type="entry name" value="Su(sable)-like"/>
</dbReference>
<dbReference type="SMART" id="SM00356">
    <property type="entry name" value="ZnF_C3H1"/>
    <property type="match status" value="2"/>
</dbReference>
<organism evidence="8">
    <name type="scientific">Nyssomyia neivai</name>
    <dbReference type="NCBI Taxonomy" id="330878"/>
    <lineage>
        <taxon>Eukaryota</taxon>
        <taxon>Metazoa</taxon>
        <taxon>Ecdysozoa</taxon>
        <taxon>Arthropoda</taxon>
        <taxon>Hexapoda</taxon>
        <taxon>Insecta</taxon>
        <taxon>Pterygota</taxon>
        <taxon>Neoptera</taxon>
        <taxon>Endopterygota</taxon>
        <taxon>Diptera</taxon>
        <taxon>Nematocera</taxon>
        <taxon>Psychodoidea</taxon>
        <taxon>Psychodidae</taxon>
        <taxon>Nyssomyia</taxon>
    </lineage>
</organism>
<dbReference type="GO" id="GO:0005634">
    <property type="term" value="C:nucleus"/>
    <property type="evidence" value="ECO:0007669"/>
    <property type="project" value="TreeGrafter"/>
</dbReference>
<evidence type="ECO:0000256" key="3">
    <source>
        <dbReference type="ARBA" id="ARBA00022771"/>
    </source>
</evidence>
<feature type="domain" description="C3H1-type" evidence="7">
    <location>
        <begin position="250"/>
        <end position="273"/>
    </location>
</feature>
<dbReference type="PANTHER" id="PTHR13119">
    <property type="entry name" value="ZINC FINGER CCCH DOMAIN-CONTAINING PROTEI"/>
    <property type="match status" value="1"/>
</dbReference>
<dbReference type="GO" id="GO:0003723">
    <property type="term" value="F:RNA binding"/>
    <property type="evidence" value="ECO:0007669"/>
    <property type="project" value="InterPro"/>
</dbReference>
<dbReference type="GO" id="GO:0008270">
    <property type="term" value="F:zinc ion binding"/>
    <property type="evidence" value="ECO:0007669"/>
    <property type="project" value="UniProtKB-KW"/>
</dbReference>
<dbReference type="InterPro" id="IPR000571">
    <property type="entry name" value="Znf_CCCH"/>
</dbReference>
<accession>A0A1L8DCD2</accession>
<keyword evidence="1 5" id="KW-0479">Metal-binding</keyword>
<feature type="compositionally biased region" description="Basic and acidic residues" evidence="6">
    <location>
        <begin position="508"/>
        <end position="519"/>
    </location>
</feature>
<feature type="region of interest" description="Disordered" evidence="6">
    <location>
        <begin position="317"/>
        <end position="349"/>
    </location>
</feature>
<dbReference type="PANTHER" id="PTHR13119:SF12">
    <property type="entry name" value="PROTEIN SUPPRESSOR OF SABLE"/>
    <property type="match status" value="1"/>
</dbReference>
<feature type="compositionally biased region" description="Basic and acidic residues" evidence="6">
    <location>
        <begin position="572"/>
        <end position="582"/>
    </location>
</feature>
<feature type="compositionally biased region" description="Pro residues" evidence="6">
    <location>
        <begin position="561"/>
        <end position="571"/>
    </location>
</feature>
<keyword evidence="4 5" id="KW-0862">Zinc</keyword>
<feature type="compositionally biased region" description="Basic and acidic residues" evidence="6">
    <location>
        <begin position="101"/>
        <end position="116"/>
    </location>
</feature>
<dbReference type="AlphaFoldDB" id="A0A1L8DCD2"/>
<protein>
    <recommendedName>
        <fullName evidence="7">C3H1-type domain-containing protein</fullName>
    </recommendedName>
</protein>
<feature type="compositionally biased region" description="Basic and acidic residues" evidence="6">
    <location>
        <begin position="28"/>
        <end position="38"/>
    </location>
</feature>
<feature type="region of interest" description="Disordered" evidence="6">
    <location>
        <begin position="550"/>
        <end position="599"/>
    </location>
</feature>
<dbReference type="GO" id="GO:0045892">
    <property type="term" value="P:negative regulation of DNA-templated transcription"/>
    <property type="evidence" value="ECO:0007669"/>
    <property type="project" value="InterPro"/>
</dbReference>
<name>A0A1L8DCD2_9DIPT</name>
<evidence type="ECO:0000256" key="2">
    <source>
        <dbReference type="ARBA" id="ARBA00022737"/>
    </source>
</evidence>
<dbReference type="PROSITE" id="PS50103">
    <property type="entry name" value="ZF_C3H1"/>
    <property type="match status" value="2"/>
</dbReference>
<evidence type="ECO:0000313" key="8">
    <source>
        <dbReference type="EMBL" id="JAV03974.1"/>
    </source>
</evidence>
<feature type="zinc finger region" description="C3H1-type" evidence="5">
    <location>
        <begin position="222"/>
        <end position="249"/>
    </location>
</feature>
<dbReference type="SUPFAM" id="SSF90229">
    <property type="entry name" value="CCCH zinc finger"/>
    <property type="match status" value="2"/>
</dbReference>
<evidence type="ECO:0000256" key="1">
    <source>
        <dbReference type="ARBA" id="ARBA00022723"/>
    </source>
</evidence>